<dbReference type="WBParaSite" id="TCNE_0001296301-mRNA-1">
    <property type="protein sequence ID" value="TCNE_0001296301-mRNA-1"/>
    <property type="gene ID" value="TCNE_0001296301"/>
</dbReference>
<proteinExistence type="predicted"/>
<protein>
    <submittedName>
        <fullName evidence="3">Target of rapamycin (TOR) kinase 1</fullName>
    </submittedName>
</protein>
<dbReference type="AlphaFoldDB" id="A0A183UWU3"/>
<dbReference type="Proteomes" id="UP000050794">
    <property type="component" value="Unassembled WGS sequence"/>
</dbReference>
<reference evidence="1 2" key="2">
    <citation type="submission" date="2018-11" db="EMBL/GenBank/DDBJ databases">
        <authorList>
            <consortium name="Pathogen Informatics"/>
        </authorList>
    </citation>
    <scope>NUCLEOTIDE SEQUENCE [LARGE SCALE GENOMIC DNA]</scope>
</reference>
<reference evidence="3" key="1">
    <citation type="submission" date="2016-06" db="UniProtKB">
        <authorList>
            <consortium name="WormBaseParasite"/>
        </authorList>
    </citation>
    <scope>IDENTIFICATION</scope>
</reference>
<keyword evidence="2" id="KW-1185">Reference proteome</keyword>
<sequence>MKTAYGSDRVGVSRSTGTCIIKANGADPWLPKLAYGLGNCCIFDVRFNRCEDAMSDRHSVIKHEAILEGGFVLDDAVTVRHSVFTSVEPYVECGMAPCLMTLLDAAAYARFKKSHLAEKSFQSLHQRHRVNVVRISTSMFAGRYIYTLFRYSSDYQGTVNRCHDMAEFSTVIHGAMKCLFRNMASTAQKMQTLAPALNAKWRDNPKLKLK</sequence>
<evidence type="ECO:0000313" key="2">
    <source>
        <dbReference type="Proteomes" id="UP000050794"/>
    </source>
</evidence>
<gene>
    <name evidence="1" type="ORF">TCNE_LOCUS12963</name>
</gene>
<name>A0A183UWU3_TOXCA</name>
<evidence type="ECO:0000313" key="1">
    <source>
        <dbReference type="EMBL" id="VDM44284.1"/>
    </source>
</evidence>
<organism evidence="2 3">
    <name type="scientific">Toxocara canis</name>
    <name type="common">Canine roundworm</name>
    <dbReference type="NCBI Taxonomy" id="6265"/>
    <lineage>
        <taxon>Eukaryota</taxon>
        <taxon>Metazoa</taxon>
        <taxon>Ecdysozoa</taxon>
        <taxon>Nematoda</taxon>
        <taxon>Chromadorea</taxon>
        <taxon>Rhabditida</taxon>
        <taxon>Spirurina</taxon>
        <taxon>Ascaridomorpha</taxon>
        <taxon>Ascaridoidea</taxon>
        <taxon>Toxocaridae</taxon>
        <taxon>Toxocara</taxon>
    </lineage>
</organism>
<dbReference type="EMBL" id="UYWY01021496">
    <property type="protein sequence ID" value="VDM44284.1"/>
    <property type="molecule type" value="Genomic_DNA"/>
</dbReference>
<evidence type="ECO:0000313" key="3">
    <source>
        <dbReference type="WBParaSite" id="TCNE_0001296301-mRNA-1"/>
    </source>
</evidence>
<accession>A0A183UWU3</accession>